<accession>A0A2A6CNB7</accession>
<reference evidence="1" key="2">
    <citation type="submission" date="2022-06" db="UniProtKB">
        <authorList>
            <consortium name="EnsemblMetazoa"/>
        </authorList>
    </citation>
    <scope>IDENTIFICATION</scope>
    <source>
        <strain evidence="1">PS312</strain>
    </source>
</reference>
<dbReference type="EnsemblMetazoa" id="PPA22240.1">
    <property type="protein sequence ID" value="PPA22240.1"/>
    <property type="gene ID" value="WBGene00111794"/>
</dbReference>
<proteinExistence type="predicted"/>
<sequence length="207" mass="23051">MAANSTLFDFFNAYPIFPVTNLLIGAAAFLPLCCLLYIAQITPLHSNCRYILCMWALSFGSVFVVTILVAIVDLKNESGYMPLSEFTNELGGVYPYIGLALLALIEVFVLATGSFVLRVSQKRYDSSYGKTSLTVKEACEMSRAMIPAYATSFTPKASTIIVISFFFTVRAEHENILGYVEAYYSLKNQTCAHVERFLGQIGYRNLF</sequence>
<dbReference type="Proteomes" id="UP000005239">
    <property type="component" value="Unassembled WGS sequence"/>
</dbReference>
<keyword evidence="2" id="KW-1185">Reference proteome</keyword>
<evidence type="ECO:0000313" key="1">
    <source>
        <dbReference type="EnsemblMetazoa" id="PPA22240.1"/>
    </source>
</evidence>
<organism evidence="1 2">
    <name type="scientific">Pristionchus pacificus</name>
    <name type="common">Parasitic nematode worm</name>
    <dbReference type="NCBI Taxonomy" id="54126"/>
    <lineage>
        <taxon>Eukaryota</taxon>
        <taxon>Metazoa</taxon>
        <taxon>Ecdysozoa</taxon>
        <taxon>Nematoda</taxon>
        <taxon>Chromadorea</taxon>
        <taxon>Rhabditida</taxon>
        <taxon>Rhabditina</taxon>
        <taxon>Diplogasteromorpha</taxon>
        <taxon>Diplogasteroidea</taxon>
        <taxon>Neodiplogasteridae</taxon>
        <taxon>Pristionchus</taxon>
    </lineage>
</organism>
<protein>
    <submittedName>
        <fullName evidence="1">Uncharacterized protein</fullName>
    </submittedName>
</protein>
<dbReference type="AlphaFoldDB" id="A0A2A6CNB7"/>
<accession>A0A8R1YKJ2</accession>
<evidence type="ECO:0000313" key="2">
    <source>
        <dbReference type="Proteomes" id="UP000005239"/>
    </source>
</evidence>
<gene>
    <name evidence="1" type="primary">WBGene00111794</name>
</gene>
<reference evidence="2" key="1">
    <citation type="journal article" date="2008" name="Nat. Genet.">
        <title>The Pristionchus pacificus genome provides a unique perspective on nematode lifestyle and parasitism.</title>
        <authorList>
            <person name="Dieterich C."/>
            <person name="Clifton S.W."/>
            <person name="Schuster L.N."/>
            <person name="Chinwalla A."/>
            <person name="Delehaunty K."/>
            <person name="Dinkelacker I."/>
            <person name="Fulton L."/>
            <person name="Fulton R."/>
            <person name="Godfrey J."/>
            <person name="Minx P."/>
            <person name="Mitreva M."/>
            <person name="Roeseler W."/>
            <person name="Tian H."/>
            <person name="Witte H."/>
            <person name="Yang S.P."/>
            <person name="Wilson R.K."/>
            <person name="Sommer R.J."/>
        </authorList>
    </citation>
    <scope>NUCLEOTIDE SEQUENCE [LARGE SCALE GENOMIC DNA]</scope>
    <source>
        <strain evidence="2">PS312</strain>
    </source>
</reference>
<name>A0A2A6CNB7_PRIPA</name>